<evidence type="ECO:0000256" key="1">
    <source>
        <dbReference type="SAM" id="MobiDB-lite"/>
    </source>
</evidence>
<accession>A0A1M3T994</accession>
<feature type="compositionally biased region" description="Basic and acidic residues" evidence="1">
    <location>
        <begin position="70"/>
        <end position="81"/>
    </location>
</feature>
<reference evidence="3" key="1">
    <citation type="journal article" date="2017" name="Genome Biol.">
        <title>Comparative genomics reveals high biological diversity and specific adaptations in the industrially and medically important fungal genus Aspergillus.</title>
        <authorList>
            <person name="de Vries R.P."/>
            <person name="Riley R."/>
            <person name="Wiebenga A."/>
            <person name="Aguilar-Osorio G."/>
            <person name="Amillis S."/>
            <person name="Uchima C.A."/>
            <person name="Anderluh G."/>
            <person name="Asadollahi M."/>
            <person name="Askin M."/>
            <person name="Barry K."/>
            <person name="Battaglia E."/>
            <person name="Bayram O."/>
            <person name="Benocci T."/>
            <person name="Braus-Stromeyer S.A."/>
            <person name="Caldana C."/>
            <person name="Canovas D."/>
            <person name="Cerqueira G.C."/>
            <person name="Chen F."/>
            <person name="Chen W."/>
            <person name="Choi C."/>
            <person name="Clum A."/>
            <person name="Dos Santos R.A."/>
            <person name="Damasio A.R."/>
            <person name="Diallinas G."/>
            <person name="Emri T."/>
            <person name="Fekete E."/>
            <person name="Flipphi M."/>
            <person name="Freyberg S."/>
            <person name="Gallo A."/>
            <person name="Gournas C."/>
            <person name="Habgood R."/>
            <person name="Hainaut M."/>
            <person name="Harispe M.L."/>
            <person name="Henrissat B."/>
            <person name="Hilden K.S."/>
            <person name="Hope R."/>
            <person name="Hossain A."/>
            <person name="Karabika E."/>
            <person name="Karaffa L."/>
            <person name="Karanyi Z."/>
            <person name="Krasevec N."/>
            <person name="Kuo A."/>
            <person name="Kusch H."/>
            <person name="LaButti K."/>
            <person name="Lagendijk E.L."/>
            <person name="Lapidus A."/>
            <person name="Levasseur A."/>
            <person name="Lindquist E."/>
            <person name="Lipzen A."/>
            <person name="Logrieco A.F."/>
            <person name="MacCabe A."/>
            <person name="Maekelae M.R."/>
            <person name="Malavazi I."/>
            <person name="Melin P."/>
            <person name="Meyer V."/>
            <person name="Mielnichuk N."/>
            <person name="Miskei M."/>
            <person name="Molnar A.P."/>
            <person name="Mule G."/>
            <person name="Ngan C.Y."/>
            <person name="Orejas M."/>
            <person name="Orosz E."/>
            <person name="Ouedraogo J.P."/>
            <person name="Overkamp K.M."/>
            <person name="Park H.-S."/>
            <person name="Perrone G."/>
            <person name="Piumi F."/>
            <person name="Punt P.J."/>
            <person name="Ram A.F."/>
            <person name="Ramon A."/>
            <person name="Rauscher S."/>
            <person name="Record E."/>
            <person name="Riano-Pachon D.M."/>
            <person name="Robert V."/>
            <person name="Roehrig J."/>
            <person name="Ruller R."/>
            <person name="Salamov A."/>
            <person name="Salih N.S."/>
            <person name="Samson R.A."/>
            <person name="Sandor E."/>
            <person name="Sanguinetti M."/>
            <person name="Schuetze T."/>
            <person name="Sepcic K."/>
            <person name="Shelest E."/>
            <person name="Sherlock G."/>
            <person name="Sophianopoulou V."/>
            <person name="Squina F.M."/>
            <person name="Sun H."/>
            <person name="Susca A."/>
            <person name="Todd R.B."/>
            <person name="Tsang A."/>
            <person name="Unkles S.E."/>
            <person name="van de Wiele N."/>
            <person name="van Rossen-Uffink D."/>
            <person name="Oliveira J.V."/>
            <person name="Vesth T.C."/>
            <person name="Visser J."/>
            <person name="Yu J.-H."/>
            <person name="Zhou M."/>
            <person name="Andersen M.R."/>
            <person name="Archer D.B."/>
            <person name="Baker S.E."/>
            <person name="Benoit I."/>
            <person name="Brakhage A.A."/>
            <person name="Braus G.H."/>
            <person name="Fischer R."/>
            <person name="Frisvad J.C."/>
            <person name="Goldman G.H."/>
            <person name="Houbraken J."/>
            <person name="Oakley B."/>
            <person name="Pocsi I."/>
            <person name="Scazzocchio C."/>
            <person name="Seiboth B."/>
            <person name="vanKuyk P.A."/>
            <person name="Wortman J."/>
            <person name="Dyer P.S."/>
            <person name="Grigoriev I.V."/>
        </authorList>
    </citation>
    <scope>NUCLEOTIDE SEQUENCE [LARGE SCALE GENOMIC DNA]</scope>
    <source>
        <strain evidence="3">CBS 106.47</strain>
    </source>
</reference>
<organism evidence="2 3">
    <name type="scientific">Aspergillus luchuensis (strain CBS 106.47)</name>
    <dbReference type="NCBI Taxonomy" id="1137211"/>
    <lineage>
        <taxon>Eukaryota</taxon>
        <taxon>Fungi</taxon>
        <taxon>Dikarya</taxon>
        <taxon>Ascomycota</taxon>
        <taxon>Pezizomycotina</taxon>
        <taxon>Eurotiomycetes</taxon>
        <taxon>Eurotiomycetidae</taxon>
        <taxon>Eurotiales</taxon>
        <taxon>Aspergillaceae</taxon>
        <taxon>Aspergillus</taxon>
        <taxon>Aspergillus subgen. Circumdati</taxon>
    </lineage>
</organism>
<name>A0A1M3T994_ASPLC</name>
<evidence type="ECO:0000313" key="2">
    <source>
        <dbReference type="EMBL" id="OJZ83315.1"/>
    </source>
</evidence>
<evidence type="ECO:0000313" key="3">
    <source>
        <dbReference type="Proteomes" id="UP000184063"/>
    </source>
</evidence>
<gene>
    <name evidence="2" type="ORF">ASPFODRAFT_49988</name>
</gene>
<proteinExistence type="predicted"/>
<protein>
    <submittedName>
        <fullName evidence="2">Uncharacterized protein</fullName>
    </submittedName>
</protein>
<dbReference type="Proteomes" id="UP000184063">
    <property type="component" value="Unassembled WGS sequence"/>
</dbReference>
<sequence length="105" mass="10990">MRAVEGRRKTSRISQPSRPLIITHAPRAGCIATIGGGLVTAGGDSAGSFHSASRGLPACVAFPERSQDGRLWRGGKERERGGSPLTPSQPLQPDSAIQRAYPCPG</sequence>
<dbReference type="VEuPathDB" id="FungiDB:ASPFODRAFT_49988"/>
<dbReference type="EMBL" id="KV878246">
    <property type="protein sequence ID" value="OJZ83315.1"/>
    <property type="molecule type" value="Genomic_DNA"/>
</dbReference>
<dbReference type="AlphaFoldDB" id="A0A1M3T994"/>
<feature type="region of interest" description="Disordered" evidence="1">
    <location>
        <begin position="70"/>
        <end position="105"/>
    </location>
</feature>